<evidence type="ECO:0008006" key="3">
    <source>
        <dbReference type="Google" id="ProtNLM"/>
    </source>
</evidence>
<dbReference type="STRING" id="1416801.SAMN05192553_101188"/>
<dbReference type="OrthoDB" id="9793805at2"/>
<sequence length="373" mass="42283">MKFLFIVQGEGRGHMTQAMVVSELLRNQGHEVAAVVVGSSTRRKTPAYFLQAFSCPVYRVQSPNFVTDKEQKAIKMGSTILENLKKLPLYIRSIRQLDRWVQAHRPDCILNFYDILGGIYAMCYPQRATYLAIGHQYLMYHPDFTFAQPGGVQKLLFKLNTRITCWNSSQIIALSLWEPRRVGKKKNLVVWPPLIRNGVRQASPATRDFFLVYIVNSGYAKEVYTIAANHPSICIEAFWDAQKMPPGYQALPNLTFHHIDDRLFVEKLSQCKAYLSTAGFESIAEAMYLGKKALMVPVKGQYEQQCNACDAEKAGAGMAADRFAAEFLDKLLEEETDSSQSGKEFYQWQHGLETAFADFLKRLPVAEEVPVTP</sequence>
<dbReference type="SUPFAM" id="SSF53756">
    <property type="entry name" value="UDP-Glycosyltransferase/glycogen phosphorylase"/>
    <property type="match status" value="1"/>
</dbReference>
<dbReference type="Gene3D" id="3.40.50.2000">
    <property type="entry name" value="Glycogen Phosphorylase B"/>
    <property type="match status" value="1"/>
</dbReference>
<dbReference type="GO" id="GO:0016757">
    <property type="term" value="F:glycosyltransferase activity"/>
    <property type="evidence" value="ECO:0007669"/>
    <property type="project" value="TreeGrafter"/>
</dbReference>
<keyword evidence="2" id="KW-1185">Reference proteome</keyword>
<reference evidence="2" key="1">
    <citation type="submission" date="2016-10" db="EMBL/GenBank/DDBJ databases">
        <authorList>
            <person name="Varghese N."/>
            <person name="Submissions S."/>
        </authorList>
    </citation>
    <scope>NUCLEOTIDE SEQUENCE [LARGE SCALE GENOMIC DNA]</scope>
    <source>
        <strain evidence="2">IBRC-M 10761</strain>
    </source>
</reference>
<dbReference type="Proteomes" id="UP000199403">
    <property type="component" value="Unassembled WGS sequence"/>
</dbReference>
<evidence type="ECO:0000313" key="1">
    <source>
        <dbReference type="EMBL" id="SEI76672.1"/>
    </source>
</evidence>
<organism evidence="1 2">
    <name type="scientific">Cyclobacterium xiamenense</name>
    <dbReference type="NCBI Taxonomy" id="1297121"/>
    <lineage>
        <taxon>Bacteria</taxon>
        <taxon>Pseudomonadati</taxon>
        <taxon>Bacteroidota</taxon>
        <taxon>Cytophagia</taxon>
        <taxon>Cytophagales</taxon>
        <taxon>Cyclobacteriaceae</taxon>
        <taxon>Cyclobacterium</taxon>
    </lineage>
</organism>
<name>A0A1H6TLN5_9BACT</name>
<dbReference type="PANTHER" id="PTHR21015">
    <property type="entry name" value="UDP-N-ACETYLGLUCOSAMINE--N-ACETYLMURAMYL-(PENTAPEPTIDE) PYROPHOSPHORYL-UNDECAPRENOL N-ACETYLGLUCOSAMINE TRANSFERASE 1"/>
    <property type="match status" value="1"/>
</dbReference>
<evidence type="ECO:0000313" key="2">
    <source>
        <dbReference type="Proteomes" id="UP000199403"/>
    </source>
</evidence>
<dbReference type="AlphaFoldDB" id="A0A1H6TLN5"/>
<dbReference type="PANTHER" id="PTHR21015:SF22">
    <property type="entry name" value="GLYCOSYLTRANSFERASE"/>
    <property type="match status" value="1"/>
</dbReference>
<dbReference type="RefSeq" id="WP_092168208.1">
    <property type="nucleotide sequence ID" value="NZ_FNZH01000001.1"/>
</dbReference>
<accession>A0A1H6TLN5</accession>
<dbReference type="Pfam" id="PF13528">
    <property type="entry name" value="Glyco_trans_1_3"/>
    <property type="match status" value="1"/>
</dbReference>
<protein>
    <recommendedName>
        <fullName evidence="3">Glycosyltransferase</fullName>
    </recommendedName>
</protein>
<proteinExistence type="predicted"/>
<gene>
    <name evidence="1" type="ORF">SAMN05192553_101188</name>
</gene>
<dbReference type="EMBL" id="FNZH01000001">
    <property type="protein sequence ID" value="SEI76672.1"/>
    <property type="molecule type" value="Genomic_DNA"/>
</dbReference>